<accession>A0ABY5XZC1</accession>
<evidence type="ECO:0000313" key="2">
    <source>
        <dbReference type="EMBL" id="UWX05240.1"/>
    </source>
</evidence>
<reference evidence="2" key="1">
    <citation type="submission" date="2020-12" db="EMBL/GenBank/DDBJ databases">
        <title>Taurinivorans muris gen. nov., sp. nov., fundamental and realized metabolic niche of a ubiquitous sulfidogenic bacterium in the murine intestine.</title>
        <authorList>
            <person name="Ye H."/>
            <person name="Hanson B.T."/>
            <person name="Loy A."/>
        </authorList>
    </citation>
    <scope>NUCLEOTIDE SEQUENCE</scope>
    <source>
        <strain evidence="2">LT0009</strain>
    </source>
</reference>
<evidence type="ECO:0000259" key="1">
    <source>
        <dbReference type="Pfam" id="PF09825"/>
    </source>
</evidence>
<dbReference type="InterPro" id="IPR019197">
    <property type="entry name" value="Biotin-prot_ligase_N"/>
</dbReference>
<protein>
    <recommendedName>
        <fullName evidence="1">Biotin-protein ligase N-terminal domain-containing protein</fullName>
    </recommendedName>
</protein>
<dbReference type="RefSeq" id="WP_334314809.1">
    <property type="nucleotide sequence ID" value="NZ_CP065938.1"/>
</dbReference>
<organism evidence="2 3">
    <name type="scientific">Taurinivorans muris</name>
    <dbReference type="NCBI Taxonomy" id="2787751"/>
    <lineage>
        <taxon>Bacteria</taxon>
        <taxon>Pseudomonadati</taxon>
        <taxon>Thermodesulfobacteriota</taxon>
        <taxon>Desulfovibrionia</taxon>
        <taxon>Desulfovibrionales</taxon>
        <taxon>Desulfovibrionaceae</taxon>
        <taxon>Taurinivorans</taxon>
    </lineage>
</organism>
<dbReference type="EMBL" id="CP065938">
    <property type="protein sequence ID" value="UWX05240.1"/>
    <property type="molecule type" value="Genomic_DNA"/>
</dbReference>
<keyword evidence="3" id="KW-1185">Reference proteome</keyword>
<proteinExistence type="predicted"/>
<gene>
    <name evidence="2" type="ORF">JBF11_07205</name>
</gene>
<sequence>MLAVLWDASPLWGHLALNTVIQTGLPYEIVTAKECQENILKEKAFNVLIVPGGAGKQKANLLGQKGMEAVRNFVAEGGAYLGFCGGAGLALEDGLALCPWGRDFYEGRIEHRISGHIYCDIFADNLIPQDMKKASLPVWWPGRFQEPGKEEIARTPSKGEVRVLARYREMGEDFYSHDLPVCSLPQNTLEDWENVYGVRLKPKLLDGQPAIIAGSYGKGQYILSYSHLETADSKDANQILAHMLKSLLTGTDAGKLTATGTAFEVRGGGLCKNILNTDEFSPRWIQTDFQTTWPLLRELDGQLQKVFQLGENLHLLFRRNDWLYGWDTNVHGSQLNALRIALARSLVLPSTEKREEYIIKQGLTFAENMLLFIHGTENWFLARKLCNSLAENERISPELMESQRKELFGMLMYGGGRCGELIAWLDTFLLLGKQEK</sequence>
<dbReference type="Proteomes" id="UP001058120">
    <property type="component" value="Chromosome"/>
</dbReference>
<dbReference type="Pfam" id="PF09825">
    <property type="entry name" value="BPL_N"/>
    <property type="match status" value="1"/>
</dbReference>
<name>A0ABY5XZC1_9BACT</name>
<dbReference type="InterPro" id="IPR029062">
    <property type="entry name" value="Class_I_gatase-like"/>
</dbReference>
<dbReference type="SUPFAM" id="SSF52317">
    <property type="entry name" value="Class I glutamine amidotransferase-like"/>
    <property type="match status" value="1"/>
</dbReference>
<evidence type="ECO:0000313" key="3">
    <source>
        <dbReference type="Proteomes" id="UP001058120"/>
    </source>
</evidence>
<feature type="domain" description="Biotin-protein ligase N-terminal" evidence="1">
    <location>
        <begin position="44"/>
        <end position="87"/>
    </location>
</feature>